<dbReference type="Proteomes" id="UP000770717">
    <property type="component" value="Unassembled WGS sequence"/>
</dbReference>
<evidence type="ECO:0000313" key="2">
    <source>
        <dbReference type="Proteomes" id="UP000770717"/>
    </source>
</evidence>
<keyword evidence="2" id="KW-1185">Reference proteome</keyword>
<comment type="caution">
    <text evidence="1">The sequence shown here is derived from an EMBL/GenBank/DDBJ whole genome shotgun (WGS) entry which is preliminary data.</text>
</comment>
<sequence length="99" mass="11296">MSQPLIMTQSIMVPTQYHLSYPTFCNRVTVVTQPAPHAPLTEWFLCLRPIPVLPLSHRLINFPLLSYTLLGMPPLSHRPHGSFLFRLLPMPPSLSKTTY</sequence>
<organism evidence="1 2">
    <name type="scientific">Eleutherodactylus coqui</name>
    <name type="common">Puerto Rican coqui</name>
    <dbReference type="NCBI Taxonomy" id="57060"/>
    <lineage>
        <taxon>Eukaryota</taxon>
        <taxon>Metazoa</taxon>
        <taxon>Chordata</taxon>
        <taxon>Craniata</taxon>
        <taxon>Vertebrata</taxon>
        <taxon>Euteleostomi</taxon>
        <taxon>Amphibia</taxon>
        <taxon>Batrachia</taxon>
        <taxon>Anura</taxon>
        <taxon>Neobatrachia</taxon>
        <taxon>Hyloidea</taxon>
        <taxon>Eleutherodactylidae</taxon>
        <taxon>Eleutherodactylinae</taxon>
        <taxon>Eleutherodactylus</taxon>
        <taxon>Eleutherodactylus</taxon>
    </lineage>
</organism>
<dbReference type="AlphaFoldDB" id="A0A8J6K1L3"/>
<evidence type="ECO:0000313" key="1">
    <source>
        <dbReference type="EMBL" id="KAG9476182.1"/>
    </source>
</evidence>
<accession>A0A8J6K1L3</accession>
<dbReference type="EMBL" id="WNTK01000011">
    <property type="protein sequence ID" value="KAG9476182.1"/>
    <property type="molecule type" value="Genomic_DNA"/>
</dbReference>
<proteinExistence type="predicted"/>
<gene>
    <name evidence="1" type="ORF">GDO78_002980</name>
</gene>
<name>A0A8J6K1L3_ELECQ</name>
<protein>
    <submittedName>
        <fullName evidence="1">Uncharacterized protein</fullName>
    </submittedName>
</protein>
<reference evidence="1" key="1">
    <citation type="thesis" date="2020" institute="ProQuest LLC" country="789 East Eisenhower Parkway, Ann Arbor, MI, USA">
        <title>Comparative Genomics and Chromosome Evolution.</title>
        <authorList>
            <person name="Mudd A.B."/>
        </authorList>
    </citation>
    <scope>NUCLEOTIDE SEQUENCE</scope>
    <source>
        <strain evidence="1">HN-11 Male</strain>
        <tissue evidence="1">Kidney and liver</tissue>
    </source>
</reference>